<dbReference type="Gene3D" id="1.10.357.10">
    <property type="entry name" value="Tetracycline Repressor, domain 2"/>
    <property type="match status" value="1"/>
</dbReference>
<evidence type="ECO:0000313" key="6">
    <source>
        <dbReference type="EMBL" id="ROR53416.1"/>
    </source>
</evidence>
<protein>
    <submittedName>
        <fullName evidence="6">TetR family transcriptional regulator</fullName>
    </submittedName>
</protein>
<dbReference type="PANTHER" id="PTHR30055">
    <property type="entry name" value="HTH-TYPE TRANSCRIPTIONAL REGULATOR RUTR"/>
    <property type="match status" value="1"/>
</dbReference>
<feature type="domain" description="HTH tetR-type" evidence="5">
    <location>
        <begin position="13"/>
        <end position="73"/>
    </location>
</feature>
<sequence>MTVGLQRPGGRTSRTRAAVLSATRELLVEQGPGGMRMELIARRSGVHRSSIYRRWGSPAGVVADLAREIGSNLEPVETGTLSGDLAAMARRLADQLAGDGAALVLALSAWRDPEVHQVLGQFWADRREEIGAIVSRHGSPADPGVVLRVLVGPLHYQALLEKQPITNDTVRAAAHAASTLV</sequence>
<accession>A0A3N1ZRC2</accession>
<proteinExistence type="predicted"/>
<dbReference type="RefSeq" id="WP_123574874.1">
    <property type="nucleotide sequence ID" value="NZ_RKHG01000001.1"/>
</dbReference>
<keyword evidence="3" id="KW-0804">Transcription</keyword>
<evidence type="ECO:0000256" key="2">
    <source>
        <dbReference type="ARBA" id="ARBA00023125"/>
    </source>
</evidence>
<dbReference type="SUPFAM" id="SSF48498">
    <property type="entry name" value="Tetracyclin repressor-like, C-terminal domain"/>
    <property type="match status" value="1"/>
</dbReference>
<dbReference type="EMBL" id="RKHG01000001">
    <property type="protein sequence ID" value="ROR53416.1"/>
    <property type="molecule type" value="Genomic_DNA"/>
</dbReference>
<dbReference type="InterPro" id="IPR011075">
    <property type="entry name" value="TetR_C"/>
</dbReference>
<dbReference type="Gene3D" id="1.10.10.60">
    <property type="entry name" value="Homeodomain-like"/>
    <property type="match status" value="1"/>
</dbReference>
<evidence type="ECO:0000313" key="7">
    <source>
        <dbReference type="Proteomes" id="UP000275749"/>
    </source>
</evidence>
<dbReference type="Pfam" id="PF16859">
    <property type="entry name" value="TetR_C_11"/>
    <property type="match status" value="1"/>
</dbReference>
<dbReference type="PROSITE" id="PS50977">
    <property type="entry name" value="HTH_TETR_2"/>
    <property type="match status" value="1"/>
</dbReference>
<evidence type="ECO:0000259" key="5">
    <source>
        <dbReference type="PROSITE" id="PS50977"/>
    </source>
</evidence>
<organism evidence="6 7">
    <name type="scientific">Luteococcus japonicus</name>
    <dbReference type="NCBI Taxonomy" id="33984"/>
    <lineage>
        <taxon>Bacteria</taxon>
        <taxon>Bacillati</taxon>
        <taxon>Actinomycetota</taxon>
        <taxon>Actinomycetes</taxon>
        <taxon>Propionibacteriales</taxon>
        <taxon>Propionibacteriaceae</taxon>
        <taxon>Luteococcus</taxon>
    </lineage>
</organism>
<dbReference type="Proteomes" id="UP000275749">
    <property type="component" value="Unassembled WGS sequence"/>
</dbReference>
<dbReference type="PANTHER" id="PTHR30055:SF148">
    <property type="entry name" value="TETR-FAMILY TRANSCRIPTIONAL REGULATOR"/>
    <property type="match status" value="1"/>
</dbReference>
<evidence type="ECO:0000256" key="3">
    <source>
        <dbReference type="ARBA" id="ARBA00023163"/>
    </source>
</evidence>
<feature type="DNA-binding region" description="H-T-H motif" evidence="4">
    <location>
        <begin position="36"/>
        <end position="55"/>
    </location>
</feature>
<dbReference type="GO" id="GO:0000976">
    <property type="term" value="F:transcription cis-regulatory region binding"/>
    <property type="evidence" value="ECO:0007669"/>
    <property type="project" value="TreeGrafter"/>
</dbReference>
<dbReference type="InterPro" id="IPR009057">
    <property type="entry name" value="Homeodomain-like_sf"/>
</dbReference>
<name>A0A3N1ZRC2_9ACTN</name>
<comment type="caution">
    <text evidence="6">The sequence shown here is derived from an EMBL/GenBank/DDBJ whole genome shotgun (WGS) entry which is preliminary data.</text>
</comment>
<dbReference type="InterPro" id="IPR001647">
    <property type="entry name" value="HTH_TetR"/>
</dbReference>
<dbReference type="SUPFAM" id="SSF46689">
    <property type="entry name" value="Homeodomain-like"/>
    <property type="match status" value="1"/>
</dbReference>
<evidence type="ECO:0000256" key="1">
    <source>
        <dbReference type="ARBA" id="ARBA00023015"/>
    </source>
</evidence>
<dbReference type="PRINTS" id="PR00455">
    <property type="entry name" value="HTHTETR"/>
</dbReference>
<dbReference type="InterPro" id="IPR036271">
    <property type="entry name" value="Tet_transcr_reg_TetR-rel_C_sf"/>
</dbReference>
<evidence type="ECO:0000256" key="4">
    <source>
        <dbReference type="PROSITE-ProRule" id="PRU00335"/>
    </source>
</evidence>
<dbReference type="Pfam" id="PF00440">
    <property type="entry name" value="TetR_N"/>
    <property type="match status" value="1"/>
</dbReference>
<dbReference type="AlphaFoldDB" id="A0A3N1ZRC2"/>
<keyword evidence="1" id="KW-0805">Transcription regulation</keyword>
<keyword evidence="2 4" id="KW-0238">DNA-binding</keyword>
<dbReference type="GO" id="GO:0003700">
    <property type="term" value="F:DNA-binding transcription factor activity"/>
    <property type="evidence" value="ECO:0007669"/>
    <property type="project" value="TreeGrafter"/>
</dbReference>
<reference evidence="6 7" key="1">
    <citation type="submission" date="2018-11" db="EMBL/GenBank/DDBJ databases">
        <title>Sequencing the genomes of 1000 actinobacteria strains.</title>
        <authorList>
            <person name="Klenk H.-P."/>
        </authorList>
    </citation>
    <scope>NUCLEOTIDE SEQUENCE [LARGE SCALE GENOMIC DNA]</scope>
    <source>
        <strain evidence="6 7">DSM 10546</strain>
    </source>
</reference>
<gene>
    <name evidence="6" type="ORF">EDD41_0564</name>
</gene>
<dbReference type="InterPro" id="IPR050109">
    <property type="entry name" value="HTH-type_TetR-like_transc_reg"/>
</dbReference>